<reference evidence="1 2" key="1">
    <citation type="submission" date="2023-06" db="EMBL/GenBank/DDBJ databases">
        <authorList>
            <person name="Oyuntsetseg B."/>
            <person name="Kim S.B."/>
        </authorList>
    </citation>
    <scope>NUCLEOTIDE SEQUENCE [LARGE SCALE GENOMIC DNA]</scope>
    <source>
        <strain evidence="1 2">4-36</strain>
    </source>
</reference>
<dbReference type="AlphaFoldDB" id="A0A9Y2ND06"/>
<proteinExistence type="predicted"/>
<dbReference type="RefSeq" id="WP_285996638.1">
    <property type="nucleotide sequence ID" value="NZ_CP127295.1"/>
</dbReference>
<evidence type="ECO:0000313" key="2">
    <source>
        <dbReference type="Proteomes" id="UP001239397"/>
    </source>
</evidence>
<dbReference type="EMBL" id="CP127295">
    <property type="protein sequence ID" value="WIY00167.1"/>
    <property type="molecule type" value="Genomic_DNA"/>
</dbReference>
<evidence type="ECO:0000313" key="1">
    <source>
        <dbReference type="EMBL" id="WIY00167.1"/>
    </source>
</evidence>
<keyword evidence="2" id="KW-1185">Reference proteome</keyword>
<sequence>MSTPVALLIATVLMERFERRCTLAPTAKGEPAELPASGALD</sequence>
<dbReference type="KEGG" id="amog:QRX60_39910"/>
<protein>
    <submittedName>
        <fullName evidence="1">Uncharacterized protein</fullName>
    </submittedName>
</protein>
<organism evidence="1 2">
    <name type="scientific">Amycolatopsis mongoliensis</name>
    <dbReference type="NCBI Taxonomy" id="715475"/>
    <lineage>
        <taxon>Bacteria</taxon>
        <taxon>Bacillati</taxon>
        <taxon>Actinomycetota</taxon>
        <taxon>Actinomycetes</taxon>
        <taxon>Pseudonocardiales</taxon>
        <taxon>Pseudonocardiaceae</taxon>
        <taxon>Amycolatopsis</taxon>
    </lineage>
</organism>
<dbReference type="Proteomes" id="UP001239397">
    <property type="component" value="Chromosome"/>
</dbReference>
<name>A0A9Y2ND06_9PSEU</name>
<accession>A0A9Y2ND06</accession>
<gene>
    <name evidence="1" type="ORF">QRX60_39910</name>
</gene>